<reference evidence="3 4" key="1">
    <citation type="submission" date="2024-02" db="EMBL/GenBank/DDBJ databases">
        <title>A draft genome for the cacao thread blight pathogen Marasmius crinis-equi.</title>
        <authorList>
            <person name="Cohen S.P."/>
            <person name="Baruah I.K."/>
            <person name="Amoako-Attah I."/>
            <person name="Bukari Y."/>
            <person name="Meinhardt L.W."/>
            <person name="Bailey B.A."/>
        </authorList>
    </citation>
    <scope>NUCLEOTIDE SEQUENCE [LARGE SCALE GENOMIC DNA]</scope>
    <source>
        <strain evidence="3 4">GH-76</strain>
    </source>
</reference>
<name>A0ABR3FH13_9AGAR</name>
<evidence type="ECO:0000256" key="1">
    <source>
        <dbReference type="SAM" id="MobiDB-lite"/>
    </source>
</evidence>
<feature type="transmembrane region" description="Helical" evidence="2">
    <location>
        <begin position="169"/>
        <end position="188"/>
    </location>
</feature>
<evidence type="ECO:0000313" key="4">
    <source>
        <dbReference type="Proteomes" id="UP001465976"/>
    </source>
</evidence>
<feature type="transmembrane region" description="Helical" evidence="2">
    <location>
        <begin position="55"/>
        <end position="74"/>
    </location>
</feature>
<sequence length="290" mass="32472">MASLWLTRKRPSQSGSSAVENRDRSFTIMLIVSSVMFFVATLHFIIALYRLACVWIIGEHLAPPLAGLTTLNTWDNGLWVAGNWKVIVVPMILLLGEIATGYACTAMFVESDPLRGKLNPMVQFMMQTFYVLAVLGNMIPTGLMVFRLWSTHRKSSNSAITTPSILYPVLRILIESASLQLIVEVILLGLFDSGRQEQFIVLPLIVPVVGITFSLITIRIKLVASKRKEQPSYTSNDSSSWRFKSNRPQHQVRTIGSLPSSPRSPRRLSIWVDREMTSHDSEVLDISPGK</sequence>
<proteinExistence type="predicted"/>
<feature type="transmembrane region" description="Helical" evidence="2">
    <location>
        <begin position="26"/>
        <end position="49"/>
    </location>
</feature>
<keyword evidence="4" id="KW-1185">Reference proteome</keyword>
<keyword evidence="2" id="KW-0812">Transmembrane</keyword>
<feature type="region of interest" description="Disordered" evidence="1">
    <location>
        <begin position="231"/>
        <end position="264"/>
    </location>
</feature>
<feature type="transmembrane region" description="Helical" evidence="2">
    <location>
        <begin position="129"/>
        <end position="149"/>
    </location>
</feature>
<keyword evidence="2" id="KW-0472">Membrane</keyword>
<accession>A0ABR3FH13</accession>
<organism evidence="3 4">
    <name type="scientific">Marasmius crinis-equi</name>
    <dbReference type="NCBI Taxonomy" id="585013"/>
    <lineage>
        <taxon>Eukaryota</taxon>
        <taxon>Fungi</taxon>
        <taxon>Dikarya</taxon>
        <taxon>Basidiomycota</taxon>
        <taxon>Agaricomycotina</taxon>
        <taxon>Agaricomycetes</taxon>
        <taxon>Agaricomycetidae</taxon>
        <taxon>Agaricales</taxon>
        <taxon>Marasmiineae</taxon>
        <taxon>Marasmiaceae</taxon>
        <taxon>Marasmius</taxon>
    </lineage>
</organism>
<feature type="transmembrane region" description="Helical" evidence="2">
    <location>
        <begin position="86"/>
        <end position="109"/>
    </location>
</feature>
<comment type="caution">
    <text evidence="3">The sequence shown here is derived from an EMBL/GenBank/DDBJ whole genome shotgun (WGS) entry which is preliminary data.</text>
</comment>
<keyword evidence="2" id="KW-1133">Transmembrane helix</keyword>
<evidence type="ECO:0000313" key="3">
    <source>
        <dbReference type="EMBL" id="KAL0574645.1"/>
    </source>
</evidence>
<feature type="transmembrane region" description="Helical" evidence="2">
    <location>
        <begin position="200"/>
        <end position="218"/>
    </location>
</feature>
<feature type="compositionally biased region" description="Polar residues" evidence="1">
    <location>
        <begin position="231"/>
        <end position="254"/>
    </location>
</feature>
<evidence type="ECO:0000256" key="2">
    <source>
        <dbReference type="SAM" id="Phobius"/>
    </source>
</evidence>
<dbReference type="Proteomes" id="UP001465976">
    <property type="component" value="Unassembled WGS sequence"/>
</dbReference>
<protein>
    <submittedName>
        <fullName evidence="3">Uncharacterized protein</fullName>
    </submittedName>
</protein>
<dbReference type="EMBL" id="JBAHYK010000379">
    <property type="protein sequence ID" value="KAL0574645.1"/>
    <property type="molecule type" value="Genomic_DNA"/>
</dbReference>
<gene>
    <name evidence="3" type="ORF">V5O48_007314</name>
</gene>